<keyword evidence="8 9" id="KW-0472">Membrane</keyword>
<evidence type="ECO:0000256" key="8">
    <source>
        <dbReference type="ARBA" id="ARBA00023136"/>
    </source>
</evidence>
<evidence type="ECO:0000256" key="5">
    <source>
        <dbReference type="ARBA" id="ARBA00022750"/>
    </source>
</evidence>
<feature type="transmembrane region" description="Helical" evidence="9">
    <location>
        <begin position="89"/>
        <end position="107"/>
    </location>
</feature>
<comment type="similarity">
    <text evidence="1 9 11">Belongs to the peptidase A8 family.</text>
</comment>
<sequence>MIVIVVISIILVLIDQISKKIIELNYNIGDSKEIIKNFFYITSHRNRGAAWGILQNSRYLFLFITILFLFLLFFYIYKNKVLLKINDYVMFSLIIGGALGNFLDRIIKGEVIDFLDFHIFGYDFPIFNLADTFICLGIFLLALKIYKE</sequence>
<evidence type="ECO:0000256" key="6">
    <source>
        <dbReference type="ARBA" id="ARBA00022801"/>
    </source>
</evidence>
<dbReference type="PANTHER" id="PTHR33695">
    <property type="entry name" value="LIPOPROTEIN SIGNAL PEPTIDASE"/>
    <property type="match status" value="1"/>
</dbReference>
<dbReference type="PRINTS" id="PR00781">
    <property type="entry name" value="LIPOSIGPTASE"/>
</dbReference>
<comment type="subcellular location">
    <subcellularLocation>
        <location evidence="9">Cell membrane</location>
        <topology evidence="9">Multi-pass membrane protein</topology>
    </subcellularLocation>
</comment>
<keyword evidence="7 9" id="KW-1133">Transmembrane helix</keyword>
<comment type="caution">
    <text evidence="9">Lacks conserved residue(s) required for the propagation of feature annotation.</text>
</comment>
<feature type="transmembrane region" description="Helical" evidence="9">
    <location>
        <begin position="59"/>
        <end position="77"/>
    </location>
</feature>
<accession>A0ABR5TMM9</accession>
<keyword evidence="3 9" id="KW-0645">Protease</keyword>
<comment type="pathway">
    <text evidence="9">Protein modification; lipoprotein biosynthesis (signal peptide cleavage).</text>
</comment>
<evidence type="ECO:0000256" key="1">
    <source>
        <dbReference type="ARBA" id="ARBA00006139"/>
    </source>
</evidence>
<evidence type="ECO:0000313" key="13">
    <source>
        <dbReference type="Proteomes" id="UP000070467"/>
    </source>
</evidence>
<keyword evidence="5 9" id="KW-0064">Aspartyl protease</keyword>
<keyword evidence="6 9" id="KW-0378">Hydrolase</keyword>
<evidence type="ECO:0000256" key="11">
    <source>
        <dbReference type="RuleBase" id="RU004181"/>
    </source>
</evidence>
<dbReference type="HAMAP" id="MF_00161">
    <property type="entry name" value="LspA"/>
    <property type="match status" value="1"/>
</dbReference>
<dbReference type="Proteomes" id="UP000070467">
    <property type="component" value="Unassembled WGS sequence"/>
</dbReference>
<dbReference type="Pfam" id="PF01252">
    <property type="entry name" value="Peptidase_A8"/>
    <property type="match status" value="1"/>
</dbReference>
<evidence type="ECO:0000256" key="10">
    <source>
        <dbReference type="RuleBase" id="RU000594"/>
    </source>
</evidence>
<name>A0ABR5TMM9_9BACL</name>
<evidence type="ECO:0000256" key="2">
    <source>
        <dbReference type="ARBA" id="ARBA00022475"/>
    </source>
</evidence>
<feature type="transmembrane region" description="Helical" evidence="9">
    <location>
        <begin position="119"/>
        <end position="143"/>
    </location>
</feature>
<gene>
    <name evidence="9" type="primary">lspA</name>
    <name evidence="12" type="ORF">HMPREF1871_00347</name>
</gene>
<dbReference type="InterPro" id="IPR001872">
    <property type="entry name" value="Peptidase_A8"/>
</dbReference>
<evidence type="ECO:0000256" key="4">
    <source>
        <dbReference type="ARBA" id="ARBA00022692"/>
    </source>
</evidence>
<dbReference type="PANTHER" id="PTHR33695:SF1">
    <property type="entry name" value="LIPOPROTEIN SIGNAL PEPTIDASE"/>
    <property type="match status" value="1"/>
</dbReference>
<dbReference type="PROSITE" id="PS00855">
    <property type="entry name" value="SPASE_II"/>
    <property type="match status" value="1"/>
</dbReference>
<reference evidence="12 13" key="1">
    <citation type="submission" date="2016-01" db="EMBL/GenBank/DDBJ databases">
        <authorList>
            <person name="Mitreva M."/>
            <person name="Pepin K.H."/>
            <person name="Mihindukulasuriya K.A."/>
            <person name="Fulton R."/>
            <person name="Fronick C."/>
            <person name="O'Laughlin M."/>
            <person name="Miner T."/>
            <person name="Herter B."/>
            <person name="Rosa B.A."/>
            <person name="Cordes M."/>
            <person name="Tomlinson C."/>
            <person name="Wollam A."/>
            <person name="Palsikar V.B."/>
            <person name="Mardis E.R."/>
            <person name="Wilson R.K."/>
        </authorList>
    </citation>
    <scope>NUCLEOTIDE SEQUENCE [LARGE SCALE GENOMIC DNA]</scope>
    <source>
        <strain evidence="12 13">KA00071</strain>
    </source>
</reference>
<comment type="caution">
    <text evidence="12">The sequence shown here is derived from an EMBL/GenBank/DDBJ whole genome shotgun (WGS) entry which is preliminary data.</text>
</comment>
<dbReference type="EC" id="3.4.23.36" evidence="9"/>
<keyword evidence="13" id="KW-1185">Reference proteome</keyword>
<evidence type="ECO:0000256" key="9">
    <source>
        <dbReference type="HAMAP-Rule" id="MF_00161"/>
    </source>
</evidence>
<dbReference type="RefSeq" id="WP_066129191.1">
    <property type="nucleotide sequence ID" value="NZ_KQ959861.1"/>
</dbReference>
<organism evidence="12 13">
    <name type="scientific">Gemelliphila asaccharolytica</name>
    <dbReference type="NCBI Taxonomy" id="502393"/>
    <lineage>
        <taxon>Bacteria</taxon>
        <taxon>Bacillati</taxon>
        <taxon>Bacillota</taxon>
        <taxon>Bacilli</taxon>
        <taxon>Bacillales</taxon>
        <taxon>Gemellaceae</taxon>
        <taxon>Gemelliphila</taxon>
    </lineage>
</organism>
<dbReference type="EMBL" id="LSDB01000008">
    <property type="protein sequence ID" value="KXB58581.1"/>
    <property type="molecule type" value="Genomic_DNA"/>
</dbReference>
<evidence type="ECO:0000256" key="3">
    <source>
        <dbReference type="ARBA" id="ARBA00022670"/>
    </source>
</evidence>
<dbReference type="NCBIfam" id="TIGR00077">
    <property type="entry name" value="lspA"/>
    <property type="match status" value="1"/>
</dbReference>
<keyword evidence="4 9" id="KW-0812">Transmembrane</keyword>
<proteinExistence type="inferred from homology"/>
<feature type="active site" evidence="9">
    <location>
        <position position="131"/>
    </location>
</feature>
<protein>
    <recommendedName>
        <fullName evidence="9">Lipoprotein signal peptidase</fullName>
        <ecNumber evidence="9">3.4.23.36</ecNumber>
    </recommendedName>
    <alternativeName>
        <fullName evidence="9">Prolipoprotein signal peptidase</fullName>
    </alternativeName>
    <alternativeName>
        <fullName evidence="9">Signal peptidase II</fullName>
        <shortName evidence="9">SPase II</shortName>
    </alternativeName>
</protein>
<comment type="function">
    <text evidence="9 10">This protein specifically catalyzes the removal of signal peptides from prolipoproteins.</text>
</comment>
<evidence type="ECO:0000313" key="12">
    <source>
        <dbReference type="EMBL" id="KXB58581.1"/>
    </source>
</evidence>
<feature type="active site" evidence="9">
    <location>
        <position position="113"/>
    </location>
</feature>
<evidence type="ECO:0000256" key="7">
    <source>
        <dbReference type="ARBA" id="ARBA00022989"/>
    </source>
</evidence>
<keyword evidence="2 9" id="KW-1003">Cell membrane</keyword>
<comment type="catalytic activity">
    <reaction evidence="9 10">
        <text>Release of signal peptides from bacterial membrane prolipoproteins. Hydrolyzes -Xaa-Yaa-Zaa-|-(S,diacylglyceryl)Cys-, in which Xaa is hydrophobic (preferably Leu), and Yaa (Ala or Ser) and Zaa (Gly or Ala) have small, neutral side chains.</text>
        <dbReference type="EC" id="3.4.23.36"/>
    </reaction>
</comment>